<feature type="domain" description="RNA polymerase sigma-70" evidence="1">
    <location>
        <begin position="302"/>
        <end position="328"/>
    </location>
</feature>
<dbReference type="Proteomes" id="UP001595378">
    <property type="component" value="Unassembled WGS sequence"/>
</dbReference>
<dbReference type="RefSeq" id="WP_336919394.1">
    <property type="nucleotide sequence ID" value="NZ_JBANRN010000010.1"/>
</dbReference>
<organism evidence="2 3">
    <name type="scientific">Alteraurantiacibacter lauratis</name>
    <dbReference type="NCBI Taxonomy" id="2054627"/>
    <lineage>
        <taxon>Bacteria</taxon>
        <taxon>Pseudomonadati</taxon>
        <taxon>Pseudomonadota</taxon>
        <taxon>Alphaproteobacteria</taxon>
        <taxon>Sphingomonadales</taxon>
        <taxon>Erythrobacteraceae</taxon>
        <taxon>Alteraurantiacibacter</taxon>
    </lineage>
</organism>
<proteinExistence type="predicted"/>
<name>A0ABV7EI39_9SPHN</name>
<dbReference type="Gene3D" id="1.10.10.10">
    <property type="entry name" value="Winged helix-like DNA-binding domain superfamily/Winged helix DNA-binding domain"/>
    <property type="match status" value="1"/>
</dbReference>
<dbReference type="Pfam" id="PF03118">
    <property type="entry name" value="RNA_pol_A_CTD"/>
    <property type="match status" value="1"/>
</dbReference>
<dbReference type="PROSITE" id="PS00716">
    <property type="entry name" value="SIGMA70_2"/>
    <property type="match status" value="1"/>
</dbReference>
<dbReference type="InterPro" id="IPR036388">
    <property type="entry name" value="WH-like_DNA-bd_sf"/>
</dbReference>
<gene>
    <name evidence="2" type="ORF">ACFODK_09840</name>
</gene>
<dbReference type="Gene3D" id="1.10.150.20">
    <property type="entry name" value="5' to 3' exonuclease, C-terminal subdomain"/>
    <property type="match status" value="1"/>
</dbReference>
<dbReference type="Pfam" id="PF04545">
    <property type="entry name" value="Sigma70_r4"/>
    <property type="match status" value="1"/>
</dbReference>
<sequence>MASLRAFLMLRTVSSHWEIEVHHDLKDVVRSWAGRSEEVTSAVLHVGFERRVAKSFNLIAAEHVGRVLLTPGAKGALPRSFKASALPVATVDDEPVFLALEGWGYSAPEPVSEDREPEVAAFLGWLGSFASENADDRAALLDVGILDETTYAQFEAKLDAVLRTRLARHRFKEVVGADADDPCAIARAAPPWLAEVPLESLDLTVRIANVFRNRGILKVADLGSLTTAELLNFQNFGRTSIHQLSTILRSAYLAGPQQSGTALLEPMDGTLLQAVRVSLANCSERERDILERRMGLDRDPETLQEIGESYAVTRERIRQIEDKVVARLVRKEVWDDILAAKLRKILADREFPLPLLGAEAIEPWFTGLGEQRSVARYLITNMCSTGAAIVEIAGTEYLGFLSQDAWQTALASARQLLAGGVGARWSRADCEHHVRCLLPDQAGEFGGLLWETASAWCHFADDGGGEILTSYGRGAEQLVEAVLQESDRPLHYSEIALSAARRAGRQIDERRAHNAAADVGFLFAPGTYGLLKHLSVTRAEREALADEAVEIVSEGPEDRQWHASELLEHLHLRGIDLPGRFDKYELDIALKQHGGLTSFGRMVWARSDGTAETARVEIRQAVTAILMQAGRPLSSSELRERLIAVRGINQGMQFAVEDPVIKLDWNTWALNDRDISIKRADQPAFLDEVADVLRETDSGLHAGECSALLGNRLPPRALLCLAARDRRFQSASGGRLSLRATAG</sequence>
<dbReference type="PANTHER" id="PTHR30603:SF47">
    <property type="entry name" value="RNA POLYMERASE SIGMA FACTOR SIGD, CHLOROPLASTIC"/>
    <property type="match status" value="1"/>
</dbReference>
<keyword evidence="3" id="KW-1185">Reference proteome</keyword>
<dbReference type="InterPro" id="IPR050239">
    <property type="entry name" value="Sigma-70_RNA_pol_init_factors"/>
</dbReference>
<protein>
    <submittedName>
        <fullName evidence="2">DNA-directed RNA polymerase subunit alpha C-terminal domain-containing protein</fullName>
    </submittedName>
</protein>
<comment type="caution">
    <text evidence="2">The sequence shown here is derived from an EMBL/GenBank/DDBJ whole genome shotgun (WGS) entry which is preliminary data.</text>
</comment>
<keyword evidence="2" id="KW-0240">DNA-directed RNA polymerase</keyword>
<dbReference type="InterPro" id="IPR011260">
    <property type="entry name" value="RNAP_asu_C"/>
</dbReference>
<dbReference type="InterPro" id="IPR013324">
    <property type="entry name" value="RNA_pol_sigma_r3/r4-like"/>
</dbReference>
<reference evidence="3" key="1">
    <citation type="journal article" date="2019" name="Int. J. Syst. Evol. Microbiol.">
        <title>The Global Catalogue of Microorganisms (GCM) 10K type strain sequencing project: providing services to taxonomists for standard genome sequencing and annotation.</title>
        <authorList>
            <consortium name="The Broad Institute Genomics Platform"/>
            <consortium name="The Broad Institute Genome Sequencing Center for Infectious Disease"/>
            <person name="Wu L."/>
            <person name="Ma J."/>
        </authorList>
    </citation>
    <scope>NUCLEOTIDE SEQUENCE [LARGE SCALE GENOMIC DNA]</scope>
    <source>
        <strain evidence="3">KCTC 52606</strain>
    </source>
</reference>
<accession>A0ABV7EI39</accession>
<dbReference type="SUPFAM" id="SSF47789">
    <property type="entry name" value="C-terminal domain of RNA polymerase alpha subunit"/>
    <property type="match status" value="1"/>
</dbReference>
<dbReference type="EMBL" id="JBHRSU010000031">
    <property type="protein sequence ID" value="MFC3101191.1"/>
    <property type="molecule type" value="Genomic_DNA"/>
</dbReference>
<keyword evidence="2" id="KW-0804">Transcription</keyword>
<dbReference type="InterPro" id="IPR000943">
    <property type="entry name" value="RNA_pol_sigma70"/>
</dbReference>
<evidence type="ECO:0000259" key="1">
    <source>
        <dbReference type="PROSITE" id="PS00716"/>
    </source>
</evidence>
<evidence type="ECO:0000313" key="3">
    <source>
        <dbReference type="Proteomes" id="UP001595378"/>
    </source>
</evidence>
<dbReference type="GO" id="GO:0000428">
    <property type="term" value="C:DNA-directed RNA polymerase complex"/>
    <property type="evidence" value="ECO:0007669"/>
    <property type="project" value="UniProtKB-KW"/>
</dbReference>
<evidence type="ECO:0000313" key="2">
    <source>
        <dbReference type="EMBL" id="MFC3101191.1"/>
    </source>
</evidence>
<dbReference type="PANTHER" id="PTHR30603">
    <property type="entry name" value="RNA POLYMERASE SIGMA FACTOR RPO"/>
    <property type="match status" value="1"/>
</dbReference>
<dbReference type="InterPro" id="IPR007630">
    <property type="entry name" value="RNA_pol_sigma70_r4"/>
</dbReference>
<dbReference type="PRINTS" id="PR00046">
    <property type="entry name" value="SIGMA70FCT"/>
</dbReference>
<dbReference type="SUPFAM" id="SSF88659">
    <property type="entry name" value="Sigma3 and sigma4 domains of RNA polymerase sigma factors"/>
    <property type="match status" value="1"/>
</dbReference>